<dbReference type="Proteomes" id="UP000193083">
    <property type="component" value="Unassembled WGS sequence"/>
</dbReference>
<gene>
    <name evidence="1" type="ORF">SAMN02982922_2419</name>
</gene>
<dbReference type="AlphaFoldDB" id="A0A1X7NRF2"/>
<name>A0A1X7NRF2_9HYPH</name>
<dbReference type="EMBL" id="FXBL01000004">
    <property type="protein sequence ID" value="SMH40775.1"/>
    <property type="molecule type" value="Genomic_DNA"/>
</dbReference>
<accession>A0A1X7NRF2</accession>
<sequence length="85" mass="9517">MTLGDAIHLVSALWVKEATEVSDLEFMTFDNSSNKSVETDIGTKALPILNLEEFTHGISSDPDVFALLRLQRLRPILRQMPFDLG</sequence>
<proteinExistence type="predicted"/>
<evidence type="ECO:0000313" key="2">
    <source>
        <dbReference type="Proteomes" id="UP000193083"/>
    </source>
</evidence>
<reference evidence="1 2" key="1">
    <citation type="submission" date="2017-04" db="EMBL/GenBank/DDBJ databases">
        <authorList>
            <person name="Afonso C.L."/>
            <person name="Miller P.J."/>
            <person name="Scott M.A."/>
            <person name="Spackman E."/>
            <person name="Goraichik I."/>
            <person name="Dimitrov K.M."/>
            <person name="Suarez D.L."/>
            <person name="Swayne D.E."/>
        </authorList>
    </citation>
    <scope>NUCLEOTIDE SEQUENCE [LARGE SCALE GENOMIC DNA]</scope>
    <source>
        <strain evidence="1 2">B5P</strain>
    </source>
</reference>
<protein>
    <submittedName>
        <fullName evidence="1">Uncharacterized protein</fullName>
    </submittedName>
</protein>
<evidence type="ECO:0000313" key="1">
    <source>
        <dbReference type="EMBL" id="SMH40775.1"/>
    </source>
</evidence>
<organism evidence="1 2">
    <name type="scientific">Mesorhizobium australicum</name>
    <dbReference type="NCBI Taxonomy" id="536018"/>
    <lineage>
        <taxon>Bacteria</taxon>
        <taxon>Pseudomonadati</taxon>
        <taxon>Pseudomonadota</taxon>
        <taxon>Alphaproteobacteria</taxon>
        <taxon>Hyphomicrobiales</taxon>
        <taxon>Phyllobacteriaceae</taxon>
        <taxon>Mesorhizobium</taxon>
    </lineage>
</organism>
<keyword evidence="2" id="KW-1185">Reference proteome</keyword>